<comment type="catalytic activity">
    <reaction evidence="10">
        <text>ITP + H2O = IDP + phosphate + H(+)</text>
        <dbReference type="Rhea" id="RHEA:28330"/>
        <dbReference type="ChEBI" id="CHEBI:15377"/>
        <dbReference type="ChEBI" id="CHEBI:15378"/>
        <dbReference type="ChEBI" id="CHEBI:43474"/>
        <dbReference type="ChEBI" id="CHEBI:58280"/>
        <dbReference type="ChEBI" id="CHEBI:61402"/>
        <dbReference type="EC" id="3.6.1.73"/>
    </reaction>
</comment>
<proteinExistence type="predicted"/>
<organism evidence="13 14">
    <name type="scientific">Symbiodinium natans</name>
    <dbReference type="NCBI Taxonomy" id="878477"/>
    <lineage>
        <taxon>Eukaryota</taxon>
        <taxon>Sar</taxon>
        <taxon>Alveolata</taxon>
        <taxon>Dinophyceae</taxon>
        <taxon>Suessiales</taxon>
        <taxon>Symbiodiniaceae</taxon>
        <taxon>Symbiodinium</taxon>
    </lineage>
</organism>
<evidence type="ECO:0000256" key="4">
    <source>
        <dbReference type="ARBA" id="ARBA00022741"/>
    </source>
</evidence>
<keyword evidence="5" id="KW-0378">Hydrolase</keyword>
<reference evidence="13" key="1">
    <citation type="submission" date="2021-02" db="EMBL/GenBank/DDBJ databases">
        <authorList>
            <person name="Dougan E. K."/>
            <person name="Rhodes N."/>
            <person name="Thang M."/>
            <person name="Chan C."/>
        </authorList>
    </citation>
    <scope>NUCLEOTIDE SEQUENCE</scope>
</reference>
<evidence type="ECO:0000256" key="1">
    <source>
        <dbReference type="ARBA" id="ARBA00001936"/>
    </source>
</evidence>
<dbReference type="EMBL" id="CAJNDS010002074">
    <property type="protein sequence ID" value="CAE7306049.1"/>
    <property type="molecule type" value="Genomic_DNA"/>
</dbReference>
<dbReference type="OrthoDB" id="438553at2759"/>
<dbReference type="SUPFAM" id="SSF52972">
    <property type="entry name" value="ITPase-like"/>
    <property type="match status" value="1"/>
</dbReference>
<keyword evidence="14" id="KW-1185">Reference proteome</keyword>
<dbReference type="Proteomes" id="UP000604046">
    <property type="component" value="Unassembled WGS sequence"/>
</dbReference>
<dbReference type="GO" id="GO:0009117">
    <property type="term" value="P:nucleotide metabolic process"/>
    <property type="evidence" value="ECO:0007669"/>
    <property type="project" value="UniProtKB-KW"/>
</dbReference>
<dbReference type="InterPro" id="IPR026533">
    <property type="entry name" value="NTPase/PRRC1"/>
</dbReference>
<evidence type="ECO:0000256" key="10">
    <source>
        <dbReference type="ARBA" id="ARBA00048174"/>
    </source>
</evidence>
<keyword evidence="8" id="KW-0464">Manganese</keyword>
<gene>
    <name evidence="13" type="ORF">SNAT2548_LOCUS16083</name>
</gene>
<name>A0A812NGM6_9DINO</name>
<dbReference type="GO" id="GO:0103023">
    <property type="term" value="F:ITPase activity"/>
    <property type="evidence" value="ECO:0007669"/>
    <property type="project" value="UniProtKB-EC"/>
</dbReference>
<dbReference type="PANTHER" id="PTHR34699:SF2">
    <property type="entry name" value="NON-CANONICAL PURINE NTP PHOSPHATASE_PRRC1 DOMAIN-CONTAINING PROTEIN"/>
    <property type="match status" value="1"/>
</dbReference>
<dbReference type="GO" id="GO:0006772">
    <property type="term" value="P:thiamine metabolic process"/>
    <property type="evidence" value="ECO:0007669"/>
    <property type="project" value="TreeGrafter"/>
</dbReference>
<keyword evidence="6" id="KW-0460">Magnesium</keyword>
<comment type="catalytic activity">
    <reaction evidence="11">
        <text>XTP + H2O = XDP + phosphate + H(+)</text>
        <dbReference type="Rhea" id="RHEA:28406"/>
        <dbReference type="ChEBI" id="CHEBI:15377"/>
        <dbReference type="ChEBI" id="CHEBI:15378"/>
        <dbReference type="ChEBI" id="CHEBI:43474"/>
        <dbReference type="ChEBI" id="CHEBI:59884"/>
        <dbReference type="ChEBI" id="CHEBI:61314"/>
        <dbReference type="EC" id="3.6.1.73"/>
    </reaction>
</comment>
<dbReference type="InterPro" id="IPR050299">
    <property type="entry name" value="YjjX_NTPase"/>
</dbReference>
<dbReference type="PANTHER" id="PTHR34699">
    <property type="match status" value="1"/>
</dbReference>
<evidence type="ECO:0000259" key="12">
    <source>
        <dbReference type="Pfam" id="PF01931"/>
    </source>
</evidence>
<evidence type="ECO:0000256" key="7">
    <source>
        <dbReference type="ARBA" id="ARBA00023080"/>
    </source>
</evidence>
<evidence type="ECO:0000256" key="3">
    <source>
        <dbReference type="ARBA" id="ARBA00022723"/>
    </source>
</evidence>
<evidence type="ECO:0000313" key="14">
    <source>
        <dbReference type="Proteomes" id="UP000604046"/>
    </source>
</evidence>
<dbReference type="GO" id="GO:0046872">
    <property type="term" value="F:metal ion binding"/>
    <property type="evidence" value="ECO:0007669"/>
    <property type="project" value="UniProtKB-KW"/>
</dbReference>
<keyword evidence="3" id="KW-0479">Metal-binding</keyword>
<evidence type="ECO:0000256" key="11">
    <source>
        <dbReference type="ARBA" id="ARBA00048781"/>
    </source>
</evidence>
<keyword evidence="7" id="KW-0546">Nucleotide metabolism</keyword>
<accession>A0A812NGM6</accession>
<dbReference type="EC" id="3.6.1.73" evidence="9"/>
<dbReference type="InterPro" id="IPR029001">
    <property type="entry name" value="ITPase-like_fam"/>
</dbReference>
<dbReference type="AlphaFoldDB" id="A0A812NGM6"/>
<evidence type="ECO:0000256" key="8">
    <source>
        <dbReference type="ARBA" id="ARBA00023211"/>
    </source>
</evidence>
<evidence type="ECO:0000256" key="5">
    <source>
        <dbReference type="ARBA" id="ARBA00022801"/>
    </source>
</evidence>
<evidence type="ECO:0000256" key="9">
    <source>
        <dbReference type="ARBA" id="ARBA00038901"/>
    </source>
</evidence>
<evidence type="ECO:0000313" key="13">
    <source>
        <dbReference type="EMBL" id="CAE7306049.1"/>
    </source>
</evidence>
<keyword evidence="4" id="KW-0547">Nucleotide-binding</keyword>
<evidence type="ECO:0000256" key="6">
    <source>
        <dbReference type="ARBA" id="ARBA00022842"/>
    </source>
</evidence>
<evidence type="ECO:0000256" key="2">
    <source>
        <dbReference type="ARBA" id="ARBA00001946"/>
    </source>
</evidence>
<dbReference type="Pfam" id="PF01931">
    <property type="entry name" value="NTPase_I-T"/>
    <property type="match status" value="1"/>
</dbReference>
<sequence>MAEISVVVGSRSAPKLEAARRGFEQVTDKPLQLCGVDADSGVSAQPRGVEETRRGALQRLRSARETAEGARADFCIAFEGGIEEDADGRQVCFAIVCAQFRDDAFISEVRSATHSLPPGIEKLIDEGVELGLATDQFFASRVEQGYGKHTGGTIGALTFGAVDRVAYYAQPAALCLVPFLNAGDYGISRENPLARPDAQAAPR</sequence>
<dbReference type="Gene3D" id="3.90.950.10">
    <property type="match status" value="1"/>
</dbReference>
<comment type="cofactor">
    <cofactor evidence="2">
        <name>Mg(2+)</name>
        <dbReference type="ChEBI" id="CHEBI:18420"/>
    </cofactor>
</comment>
<feature type="domain" description="Non-canonical purine NTP phosphatase/PRRC1" evidence="12">
    <location>
        <begin position="9"/>
        <end position="180"/>
    </location>
</feature>
<comment type="cofactor">
    <cofactor evidence="1">
        <name>Mn(2+)</name>
        <dbReference type="ChEBI" id="CHEBI:29035"/>
    </cofactor>
</comment>
<comment type="caution">
    <text evidence="13">The sequence shown here is derived from an EMBL/GenBank/DDBJ whole genome shotgun (WGS) entry which is preliminary data.</text>
</comment>
<dbReference type="GO" id="GO:0000166">
    <property type="term" value="F:nucleotide binding"/>
    <property type="evidence" value="ECO:0007669"/>
    <property type="project" value="UniProtKB-KW"/>
</dbReference>
<protein>
    <recommendedName>
        <fullName evidence="9">inosine/xanthosine triphosphatase</fullName>
        <ecNumber evidence="9">3.6.1.73</ecNumber>
    </recommendedName>
</protein>